<sequence>MYITKNWVIFIPQGKYFRIGYGIIIVLLIFLLASKVDFLFQPFWTMIKGLLTPLLLSLVFYYLLRPPVNLLEKYVRSRTLAISVVFLLLAGVLVLIGFLVGPVIGDQVNSLVNNMPELVRLGQDQVTELQKNDWIASYLQEHQVDLSVKLQELINRVVSNLGDAFNGIMGFVSNFVLLLSTVPFIVYYMLKGDRQFPNLFLKLVPDKHDDRALAIVKEMDGALSAYIQGKILVSFGLCILTWVGYSVIGLPYSLLLAVVLTLMNFIPYVGAIIGMIPAVIVGFIDSPMQVVWVIVVVLIVQQIEDKVLSPQIMGKKLSIHPLTLILVLLAVGSIGGLAGMFVAVPCYALLKIVVTHAFRFYKLRNIDIIDP</sequence>
<keyword evidence="4" id="KW-1003">Cell membrane</keyword>
<gene>
    <name evidence="9" type="ORF">E6C55_15015</name>
</gene>
<feature type="transmembrane region" description="Helical" evidence="8">
    <location>
        <begin position="84"/>
        <end position="105"/>
    </location>
</feature>
<dbReference type="InterPro" id="IPR002549">
    <property type="entry name" value="AI-2E-like"/>
</dbReference>
<evidence type="ECO:0000256" key="6">
    <source>
        <dbReference type="ARBA" id="ARBA00022989"/>
    </source>
</evidence>
<reference evidence="9 10" key="1">
    <citation type="submission" date="2019-04" db="EMBL/GenBank/DDBJ databases">
        <title>Cohnella sp. nov. isolated from preserved vegetables.</title>
        <authorList>
            <person name="Lin S.-Y."/>
            <person name="Hung M.-H."/>
            <person name="Young C.-C."/>
        </authorList>
    </citation>
    <scope>NUCLEOTIDE SEQUENCE [LARGE SCALE GENOMIC DNA]</scope>
    <source>
        <strain evidence="9 10">CC-MHH1044</strain>
    </source>
</reference>
<organism evidence="9 10">
    <name type="scientific">Cohnella fermenti</name>
    <dbReference type="NCBI Taxonomy" id="2565925"/>
    <lineage>
        <taxon>Bacteria</taxon>
        <taxon>Bacillati</taxon>
        <taxon>Bacillota</taxon>
        <taxon>Bacilli</taxon>
        <taxon>Bacillales</taxon>
        <taxon>Paenibacillaceae</taxon>
        <taxon>Cohnella</taxon>
    </lineage>
</organism>
<dbReference type="Proteomes" id="UP000310636">
    <property type="component" value="Unassembled WGS sequence"/>
</dbReference>
<accession>A0A4S4BY03</accession>
<evidence type="ECO:0000256" key="5">
    <source>
        <dbReference type="ARBA" id="ARBA00022692"/>
    </source>
</evidence>
<feature type="transmembrane region" description="Helical" evidence="8">
    <location>
        <begin position="168"/>
        <end position="190"/>
    </location>
</feature>
<dbReference type="GO" id="GO:0055085">
    <property type="term" value="P:transmembrane transport"/>
    <property type="evidence" value="ECO:0007669"/>
    <property type="project" value="TreeGrafter"/>
</dbReference>
<evidence type="ECO:0000256" key="2">
    <source>
        <dbReference type="ARBA" id="ARBA00009773"/>
    </source>
</evidence>
<dbReference type="EMBL" id="SSOB01000017">
    <property type="protein sequence ID" value="THF78012.1"/>
    <property type="molecule type" value="Genomic_DNA"/>
</dbReference>
<dbReference type="GO" id="GO:0005886">
    <property type="term" value="C:plasma membrane"/>
    <property type="evidence" value="ECO:0007669"/>
    <property type="project" value="UniProtKB-SubCell"/>
</dbReference>
<dbReference type="Pfam" id="PF01594">
    <property type="entry name" value="AI-2E_transport"/>
    <property type="match status" value="1"/>
</dbReference>
<evidence type="ECO:0000256" key="8">
    <source>
        <dbReference type="SAM" id="Phobius"/>
    </source>
</evidence>
<evidence type="ECO:0000313" key="9">
    <source>
        <dbReference type="EMBL" id="THF78012.1"/>
    </source>
</evidence>
<protein>
    <submittedName>
        <fullName evidence="9">AI-2E family transporter</fullName>
    </submittedName>
</protein>
<keyword evidence="10" id="KW-1185">Reference proteome</keyword>
<dbReference type="AlphaFoldDB" id="A0A4S4BY03"/>
<feature type="transmembrane region" description="Helical" evidence="8">
    <location>
        <begin position="323"/>
        <end position="350"/>
    </location>
</feature>
<evidence type="ECO:0000256" key="3">
    <source>
        <dbReference type="ARBA" id="ARBA00022448"/>
    </source>
</evidence>
<feature type="transmembrane region" description="Helical" evidence="8">
    <location>
        <begin position="21"/>
        <end position="40"/>
    </location>
</feature>
<evidence type="ECO:0000256" key="1">
    <source>
        <dbReference type="ARBA" id="ARBA00004651"/>
    </source>
</evidence>
<keyword evidence="6 8" id="KW-1133">Transmembrane helix</keyword>
<keyword evidence="7 8" id="KW-0472">Membrane</keyword>
<dbReference type="PANTHER" id="PTHR21716">
    <property type="entry name" value="TRANSMEMBRANE PROTEIN"/>
    <property type="match status" value="1"/>
</dbReference>
<evidence type="ECO:0000313" key="10">
    <source>
        <dbReference type="Proteomes" id="UP000310636"/>
    </source>
</evidence>
<feature type="transmembrane region" description="Helical" evidence="8">
    <location>
        <begin position="46"/>
        <end position="64"/>
    </location>
</feature>
<evidence type="ECO:0000256" key="4">
    <source>
        <dbReference type="ARBA" id="ARBA00022475"/>
    </source>
</evidence>
<comment type="subcellular location">
    <subcellularLocation>
        <location evidence="1">Cell membrane</location>
        <topology evidence="1">Multi-pass membrane protein</topology>
    </subcellularLocation>
</comment>
<proteinExistence type="inferred from homology"/>
<keyword evidence="3" id="KW-0813">Transport</keyword>
<comment type="caution">
    <text evidence="9">The sequence shown here is derived from an EMBL/GenBank/DDBJ whole genome shotgun (WGS) entry which is preliminary data.</text>
</comment>
<feature type="transmembrane region" description="Helical" evidence="8">
    <location>
        <begin position="231"/>
        <end position="248"/>
    </location>
</feature>
<keyword evidence="5 8" id="KW-0812">Transmembrane</keyword>
<dbReference type="PANTHER" id="PTHR21716:SF53">
    <property type="entry name" value="PERMEASE PERM-RELATED"/>
    <property type="match status" value="1"/>
</dbReference>
<dbReference type="OrthoDB" id="9793390at2"/>
<feature type="transmembrane region" description="Helical" evidence="8">
    <location>
        <begin position="254"/>
        <end position="276"/>
    </location>
</feature>
<evidence type="ECO:0000256" key="7">
    <source>
        <dbReference type="ARBA" id="ARBA00023136"/>
    </source>
</evidence>
<comment type="similarity">
    <text evidence="2">Belongs to the autoinducer-2 exporter (AI-2E) (TC 2.A.86) family.</text>
</comment>
<name>A0A4S4BY03_9BACL</name>